<feature type="transmembrane region" description="Helical" evidence="5">
    <location>
        <begin position="57"/>
        <end position="78"/>
    </location>
</feature>
<dbReference type="Pfam" id="PF04172">
    <property type="entry name" value="LrgB"/>
    <property type="match status" value="1"/>
</dbReference>
<evidence type="ECO:0000256" key="1">
    <source>
        <dbReference type="ARBA" id="ARBA00004141"/>
    </source>
</evidence>
<evidence type="ECO:0000256" key="2">
    <source>
        <dbReference type="ARBA" id="ARBA00022692"/>
    </source>
</evidence>
<dbReference type="InterPro" id="IPR007300">
    <property type="entry name" value="CidB/LrgB"/>
</dbReference>
<feature type="transmembrane region" description="Helical" evidence="5">
    <location>
        <begin position="149"/>
        <end position="172"/>
    </location>
</feature>
<sequence>MSWFLSHPLTWLVATLLAYRLGVHLRDRTGHPVAQPVLVGVVLLAAALVLLDVDYATYAEGTTIVTFLLGPATVALAVPLHRQLGRLRGYALPLVAGLLVGVVVSVGSAMLLVRLLGGDELLARTVAPKATTAPVAIALSRTIEGVAPLTAAIGITAGILGAVAAPTVLTWLRVREHRARGLATGAVSHGIGTSRMLHEHPVEGAFSGLAMGLTALATSLLLPLLVPLFLR</sequence>
<proteinExistence type="predicted"/>
<reference evidence="6" key="1">
    <citation type="submission" date="2020-05" db="EMBL/GenBank/DDBJ databases">
        <authorList>
            <person name="Chiriac C."/>
            <person name="Salcher M."/>
            <person name="Ghai R."/>
            <person name="Kavagutti S V."/>
        </authorList>
    </citation>
    <scope>NUCLEOTIDE SEQUENCE</scope>
</reference>
<feature type="transmembrane region" description="Helical" evidence="5">
    <location>
        <begin position="33"/>
        <end position="51"/>
    </location>
</feature>
<evidence type="ECO:0000256" key="5">
    <source>
        <dbReference type="SAM" id="Phobius"/>
    </source>
</evidence>
<dbReference type="PANTHER" id="PTHR30249">
    <property type="entry name" value="PUTATIVE SEROTONIN TRANSPORTER"/>
    <property type="match status" value="1"/>
</dbReference>
<evidence type="ECO:0000256" key="3">
    <source>
        <dbReference type="ARBA" id="ARBA00022989"/>
    </source>
</evidence>
<feature type="transmembrane region" description="Helical" evidence="5">
    <location>
        <begin position="205"/>
        <end position="230"/>
    </location>
</feature>
<feature type="transmembrane region" description="Helical" evidence="5">
    <location>
        <begin position="6"/>
        <end position="21"/>
    </location>
</feature>
<accession>A0A6J6VC67</accession>
<dbReference type="PANTHER" id="PTHR30249:SF0">
    <property type="entry name" value="PLASTIDAL GLYCOLATE_GLYCERATE TRANSLOCATOR 1, CHLOROPLASTIC"/>
    <property type="match status" value="1"/>
</dbReference>
<dbReference type="AlphaFoldDB" id="A0A6J6VC67"/>
<dbReference type="GO" id="GO:0016020">
    <property type="term" value="C:membrane"/>
    <property type="evidence" value="ECO:0007669"/>
    <property type="project" value="UniProtKB-SubCell"/>
</dbReference>
<comment type="subcellular location">
    <subcellularLocation>
        <location evidence="1">Membrane</location>
        <topology evidence="1">Multi-pass membrane protein</topology>
    </subcellularLocation>
</comment>
<organism evidence="6">
    <name type="scientific">freshwater metagenome</name>
    <dbReference type="NCBI Taxonomy" id="449393"/>
    <lineage>
        <taxon>unclassified sequences</taxon>
        <taxon>metagenomes</taxon>
        <taxon>ecological metagenomes</taxon>
    </lineage>
</organism>
<protein>
    <submittedName>
        <fullName evidence="6">Unannotated protein</fullName>
    </submittedName>
</protein>
<name>A0A6J6VC67_9ZZZZ</name>
<evidence type="ECO:0000256" key="4">
    <source>
        <dbReference type="ARBA" id="ARBA00023136"/>
    </source>
</evidence>
<keyword evidence="4 5" id="KW-0472">Membrane</keyword>
<feature type="transmembrane region" description="Helical" evidence="5">
    <location>
        <begin position="90"/>
        <end position="113"/>
    </location>
</feature>
<dbReference type="EMBL" id="CAEZYQ010000042">
    <property type="protein sequence ID" value="CAB4768879.1"/>
    <property type="molecule type" value="Genomic_DNA"/>
</dbReference>
<evidence type="ECO:0000313" key="6">
    <source>
        <dbReference type="EMBL" id="CAB4768879.1"/>
    </source>
</evidence>
<keyword evidence="3 5" id="KW-1133">Transmembrane helix</keyword>
<gene>
    <name evidence="6" type="ORF">UFOPK2761_03268</name>
</gene>
<keyword evidence="2 5" id="KW-0812">Transmembrane</keyword>